<dbReference type="RefSeq" id="WP_323982808.1">
    <property type="nucleotide sequence ID" value="NZ_JAYKBW010000004.1"/>
</dbReference>
<accession>A0ABU5Z6T7</accession>
<dbReference type="PIRSF" id="PIRSF029347">
    <property type="entry name" value="RecF"/>
    <property type="match status" value="1"/>
</dbReference>
<reference evidence="2 3" key="1">
    <citation type="submission" date="2023-12" db="EMBL/GenBank/DDBJ databases">
        <title>Genomic sequences of Capnocytophaga and Parvimonas strains.</title>
        <authorList>
            <person name="Watt R.M."/>
            <person name="Wang M."/>
            <person name="Yang T."/>
            <person name="Tong W.M."/>
        </authorList>
    </citation>
    <scope>NUCLEOTIDE SEQUENCE [LARGE SCALE GENOMIC DNA]</scope>
    <source>
        <strain evidence="2 3">CCUG 13096</strain>
    </source>
</reference>
<protein>
    <submittedName>
        <fullName evidence="2">ATP-binding protein</fullName>
    </submittedName>
</protein>
<keyword evidence="3" id="KW-1185">Reference proteome</keyword>
<proteinExistence type="predicted"/>
<dbReference type="EMBL" id="JAYKBW010000004">
    <property type="protein sequence ID" value="MEB3074413.1"/>
    <property type="molecule type" value="Genomic_DNA"/>
</dbReference>
<sequence length="432" mass="49997">MLLRFKIQNFLSFYKEASFDMFPNTKREKLSHHIHNEEVPLLKQAAIYGANGAGKSNFVKAIQFLRHFIKEEDFLKNIDVEDYFFQLVAKKEDKISFEIEFLHNQKYYFYKVAIGKEVVEEQLFLSGIGKQEDTLVFHRRGVEIIAPSLENEKAVYQLLSLNPKASLLPLNMKFPIFSSQELKEVYDWFSHKVEIVTINSIIPTLIHLLSQDKKMLHFTNKVFERIGVGIDKIAIGQTPLDKWLSQNKNTQQIQQLIDSDSTPTNITQIENNRNVLHIAIQKGTKTIQELLFSQKGQQGYQKEMKIAAQSDGTVRLLTLIPALYAAIYQGKVLFVDEIDNSIHPNLMFNLLRFYADHPSKGQLIFSTHTTHLLNQQELMRPDEVWLTEKKEGATELYSLNEFKLHNTLNIENGYLEGRYGGVPEIEEMEVLL</sequence>
<dbReference type="PANTHER" id="PTHR40396">
    <property type="entry name" value="ATPASE-LIKE PROTEIN"/>
    <property type="match status" value="1"/>
</dbReference>
<comment type="caution">
    <text evidence="2">The sequence shown here is derived from an EMBL/GenBank/DDBJ whole genome shotgun (WGS) entry which is preliminary data.</text>
</comment>
<gene>
    <name evidence="2" type="ORF">VJJ08_03735</name>
</gene>
<dbReference type="InterPro" id="IPR014555">
    <property type="entry name" value="RecF-like"/>
</dbReference>
<dbReference type="Proteomes" id="UP001311730">
    <property type="component" value="Unassembled WGS sequence"/>
</dbReference>
<dbReference type="InterPro" id="IPR027417">
    <property type="entry name" value="P-loop_NTPase"/>
</dbReference>
<dbReference type="GO" id="GO:0005524">
    <property type="term" value="F:ATP binding"/>
    <property type="evidence" value="ECO:0007669"/>
    <property type="project" value="UniProtKB-KW"/>
</dbReference>
<name>A0ABU5Z6T7_9FLAO</name>
<evidence type="ECO:0000313" key="2">
    <source>
        <dbReference type="EMBL" id="MEB3074413.1"/>
    </source>
</evidence>
<dbReference type="SUPFAM" id="SSF52540">
    <property type="entry name" value="P-loop containing nucleoside triphosphate hydrolases"/>
    <property type="match status" value="1"/>
</dbReference>
<feature type="domain" description="ATPase AAA-type core" evidence="1">
    <location>
        <begin position="46"/>
        <end position="373"/>
    </location>
</feature>
<dbReference type="Pfam" id="PF13304">
    <property type="entry name" value="AAA_21"/>
    <property type="match status" value="1"/>
</dbReference>
<keyword evidence="2" id="KW-0547">Nucleotide-binding</keyword>
<dbReference type="Gene3D" id="3.40.50.300">
    <property type="entry name" value="P-loop containing nucleotide triphosphate hydrolases"/>
    <property type="match status" value="1"/>
</dbReference>
<keyword evidence="2" id="KW-0067">ATP-binding</keyword>
<organism evidence="2 3">
    <name type="scientific">Capnocytophaga gingivalis</name>
    <dbReference type="NCBI Taxonomy" id="1017"/>
    <lineage>
        <taxon>Bacteria</taxon>
        <taxon>Pseudomonadati</taxon>
        <taxon>Bacteroidota</taxon>
        <taxon>Flavobacteriia</taxon>
        <taxon>Flavobacteriales</taxon>
        <taxon>Flavobacteriaceae</taxon>
        <taxon>Capnocytophaga</taxon>
    </lineage>
</organism>
<evidence type="ECO:0000259" key="1">
    <source>
        <dbReference type="Pfam" id="PF13304"/>
    </source>
</evidence>
<evidence type="ECO:0000313" key="3">
    <source>
        <dbReference type="Proteomes" id="UP001311730"/>
    </source>
</evidence>
<dbReference type="PANTHER" id="PTHR40396:SF1">
    <property type="entry name" value="ATPASE AAA-TYPE CORE DOMAIN-CONTAINING PROTEIN"/>
    <property type="match status" value="1"/>
</dbReference>
<dbReference type="InterPro" id="IPR003959">
    <property type="entry name" value="ATPase_AAA_core"/>
</dbReference>